<sequence length="164" mass="18967">MLADSRKKVIELGLRRLLKCRKTANQQEIREFKLPSLNFYAEDYIDMIDRQSTTITEPLLTKCISNEELEEMILDIPAEIEILKYPCHTQAVERCIKLVTEASVTVCGNTARDEFMHELLLALVCQYSRQKVNIFKFLKKIIHKSANKGGRAVELDMQLPPRVK</sequence>
<accession>A0A9N9X978</accession>
<dbReference type="OrthoDB" id="6771835at2759"/>
<dbReference type="PANTHER" id="PTHR46409:SF1">
    <property type="entry name" value="HTH PSQ-TYPE DOMAIN-CONTAINING PROTEIN"/>
    <property type="match status" value="1"/>
</dbReference>
<dbReference type="Proteomes" id="UP001153709">
    <property type="component" value="Chromosome 1"/>
</dbReference>
<keyword evidence="2" id="KW-1185">Reference proteome</keyword>
<evidence type="ECO:0000313" key="2">
    <source>
        <dbReference type="Proteomes" id="UP001153709"/>
    </source>
</evidence>
<dbReference type="AlphaFoldDB" id="A0A9N9X978"/>
<name>A0A9N9X978_DIABA</name>
<proteinExistence type="predicted"/>
<dbReference type="PANTHER" id="PTHR46409">
    <property type="entry name" value="HTH PSQ-TYPE DOMAIN-CONTAINING PROTEIN"/>
    <property type="match status" value="1"/>
</dbReference>
<gene>
    <name evidence="1" type="ORF">DIABBA_LOCUS976</name>
</gene>
<organism evidence="1 2">
    <name type="scientific">Diabrotica balteata</name>
    <name type="common">Banded cucumber beetle</name>
    <dbReference type="NCBI Taxonomy" id="107213"/>
    <lineage>
        <taxon>Eukaryota</taxon>
        <taxon>Metazoa</taxon>
        <taxon>Ecdysozoa</taxon>
        <taxon>Arthropoda</taxon>
        <taxon>Hexapoda</taxon>
        <taxon>Insecta</taxon>
        <taxon>Pterygota</taxon>
        <taxon>Neoptera</taxon>
        <taxon>Endopterygota</taxon>
        <taxon>Coleoptera</taxon>
        <taxon>Polyphaga</taxon>
        <taxon>Cucujiformia</taxon>
        <taxon>Chrysomeloidea</taxon>
        <taxon>Chrysomelidae</taxon>
        <taxon>Galerucinae</taxon>
        <taxon>Diabroticina</taxon>
        <taxon>Diabroticites</taxon>
        <taxon>Diabrotica</taxon>
    </lineage>
</organism>
<dbReference type="EMBL" id="OU898276">
    <property type="protein sequence ID" value="CAG9826901.1"/>
    <property type="molecule type" value="Genomic_DNA"/>
</dbReference>
<evidence type="ECO:0000313" key="1">
    <source>
        <dbReference type="EMBL" id="CAG9826901.1"/>
    </source>
</evidence>
<reference evidence="1" key="1">
    <citation type="submission" date="2022-01" db="EMBL/GenBank/DDBJ databases">
        <authorList>
            <person name="King R."/>
        </authorList>
    </citation>
    <scope>NUCLEOTIDE SEQUENCE</scope>
</reference>
<protein>
    <submittedName>
        <fullName evidence="1">Uncharacterized protein</fullName>
    </submittedName>
</protein>